<dbReference type="OrthoDB" id="3291337at2"/>
<dbReference type="Pfam" id="PF04954">
    <property type="entry name" value="SIP"/>
    <property type="match status" value="1"/>
</dbReference>
<dbReference type="EMBL" id="PVTL01000002">
    <property type="protein sequence ID" value="PRY69545.1"/>
    <property type="molecule type" value="Genomic_DNA"/>
</dbReference>
<protein>
    <submittedName>
        <fullName evidence="2">NADPH-dependent ferric siderophore reductase</fullName>
    </submittedName>
</protein>
<dbReference type="InterPro" id="IPR013113">
    <property type="entry name" value="SIP_FAD-bd"/>
</dbReference>
<dbReference type="CDD" id="cd06193">
    <property type="entry name" value="siderophore_interacting"/>
    <property type="match status" value="1"/>
</dbReference>
<organism evidence="2 3">
    <name type="scientific">Glaciihabitans tibetensis</name>
    <dbReference type="NCBI Taxonomy" id="1266600"/>
    <lineage>
        <taxon>Bacteria</taxon>
        <taxon>Bacillati</taxon>
        <taxon>Actinomycetota</taxon>
        <taxon>Actinomycetes</taxon>
        <taxon>Micrococcales</taxon>
        <taxon>Microbacteriaceae</taxon>
        <taxon>Glaciihabitans</taxon>
    </lineage>
</organism>
<dbReference type="Gene3D" id="2.40.30.10">
    <property type="entry name" value="Translation factors"/>
    <property type="match status" value="1"/>
</dbReference>
<dbReference type="InterPro" id="IPR017938">
    <property type="entry name" value="Riboflavin_synthase-like_b-brl"/>
</dbReference>
<dbReference type="PANTHER" id="PTHR30157:SF0">
    <property type="entry name" value="NADPH-DEPENDENT FERRIC-CHELATE REDUCTASE"/>
    <property type="match status" value="1"/>
</dbReference>
<dbReference type="Pfam" id="PF08021">
    <property type="entry name" value="FAD_binding_9"/>
    <property type="match status" value="1"/>
</dbReference>
<evidence type="ECO:0000313" key="3">
    <source>
        <dbReference type="Proteomes" id="UP000237983"/>
    </source>
</evidence>
<reference evidence="2 3" key="1">
    <citation type="submission" date="2018-03" db="EMBL/GenBank/DDBJ databases">
        <title>Genomic Encyclopedia of Type Strains, Phase III (KMG-III): the genomes of soil and plant-associated and newly described type strains.</title>
        <authorList>
            <person name="Whitman W."/>
        </authorList>
    </citation>
    <scope>NUCLEOTIDE SEQUENCE [LARGE SCALE GENOMIC DNA]</scope>
    <source>
        <strain evidence="2 3">CGMCC 1.12484</strain>
    </source>
</reference>
<accession>A0A2T0VH91</accession>
<dbReference type="PANTHER" id="PTHR30157">
    <property type="entry name" value="FERRIC REDUCTASE, NADPH-DEPENDENT"/>
    <property type="match status" value="1"/>
</dbReference>
<proteinExistence type="predicted"/>
<dbReference type="InterPro" id="IPR039261">
    <property type="entry name" value="FNR_nucleotide-bd"/>
</dbReference>
<dbReference type="SUPFAM" id="SSF63380">
    <property type="entry name" value="Riboflavin synthase domain-like"/>
    <property type="match status" value="1"/>
</dbReference>
<dbReference type="PROSITE" id="PS51384">
    <property type="entry name" value="FAD_FR"/>
    <property type="match status" value="1"/>
</dbReference>
<dbReference type="AlphaFoldDB" id="A0A2T0VH91"/>
<dbReference type="InterPro" id="IPR039374">
    <property type="entry name" value="SIP_fam"/>
</dbReference>
<dbReference type="RefSeq" id="WP_106210411.1">
    <property type="nucleotide sequence ID" value="NZ_PVTL01000002.1"/>
</dbReference>
<dbReference type="Proteomes" id="UP000237983">
    <property type="component" value="Unassembled WGS sequence"/>
</dbReference>
<feature type="domain" description="FAD-binding FR-type" evidence="1">
    <location>
        <begin position="24"/>
        <end position="152"/>
    </location>
</feature>
<comment type="caution">
    <text evidence="2">The sequence shown here is derived from an EMBL/GenBank/DDBJ whole genome shotgun (WGS) entry which is preliminary data.</text>
</comment>
<sequence>MSTAKNTVTTSAPAPAVEYAPVAYSAFAVVVANVRQLGASFLRVTFRSDELAHFLVLGLDQRIKLVLPNAEGGLDLFPRETNDWYAAWRDIPETARPVLRTYTARTVRPELGEIDVDFVVHGRTGPATRWVLGAAVGDEIFVIGPDARTRHPEDSRRVAGAEFAPGTASRVLLAGDETAAPAICSILESLPKKARGQVFIEVPTTADILPVASPGGVTVCWLARDARPGLERGAVLDRAVRAWVSEMMPTGRAAASAVSAPVSVPAPTAGVAAADDLAADERAADELAADDLADDDLADDDLADDELAEINVDTDLLWEVPDANGTHDLYAWIAGEAGCIKELRRFLVRDSGLHRSDVAFMGYWRLGKSEN</sequence>
<dbReference type="Gene3D" id="3.40.50.80">
    <property type="entry name" value="Nucleotide-binding domain of ferredoxin-NADP reductase (FNR) module"/>
    <property type="match status" value="1"/>
</dbReference>
<evidence type="ECO:0000259" key="1">
    <source>
        <dbReference type="PROSITE" id="PS51384"/>
    </source>
</evidence>
<dbReference type="InterPro" id="IPR017927">
    <property type="entry name" value="FAD-bd_FR_type"/>
</dbReference>
<dbReference type="GO" id="GO:0016491">
    <property type="term" value="F:oxidoreductase activity"/>
    <property type="evidence" value="ECO:0007669"/>
    <property type="project" value="InterPro"/>
</dbReference>
<gene>
    <name evidence="2" type="ORF">B0I08_102221</name>
</gene>
<name>A0A2T0VH91_9MICO</name>
<dbReference type="InterPro" id="IPR007037">
    <property type="entry name" value="SIP_rossman_dom"/>
</dbReference>
<evidence type="ECO:0000313" key="2">
    <source>
        <dbReference type="EMBL" id="PRY69545.1"/>
    </source>
</evidence>
<keyword evidence="3" id="KW-1185">Reference proteome</keyword>